<dbReference type="InterPro" id="IPR035964">
    <property type="entry name" value="I/LWEQ_dom_sf"/>
</dbReference>
<dbReference type="Proteomes" id="UP000005408">
    <property type="component" value="Unassembled WGS sequence"/>
</dbReference>
<keyword evidence="6" id="KW-1185">Reference proteome</keyword>
<dbReference type="SUPFAM" id="SSF109885">
    <property type="entry name" value="I/LWEQ domain"/>
    <property type="match status" value="1"/>
</dbReference>
<dbReference type="PANTHER" id="PTHR19981">
    <property type="entry name" value="TALIN"/>
    <property type="match status" value="1"/>
</dbReference>
<dbReference type="InterPro" id="IPR054060">
    <property type="entry name" value="TLN1-like_RS"/>
</dbReference>
<evidence type="ECO:0000313" key="5">
    <source>
        <dbReference type="EnsemblMetazoa" id="G7279.1:cds"/>
    </source>
</evidence>
<dbReference type="InterPro" id="IPR054082">
    <property type="entry name" value="Talin_IBS2B"/>
</dbReference>
<dbReference type="GO" id="GO:0030036">
    <property type="term" value="P:actin cytoskeleton organization"/>
    <property type="evidence" value="ECO:0007669"/>
    <property type="project" value="TreeGrafter"/>
</dbReference>
<dbReference type="FunFam" id="1.20.120.230:FF:000002">
    <property type="entry name" value="Talin 2"/>
    <property type="match status" value="1"/>
</dbReference>
<dbReference type="EnsemblMetazoa" id="G7279.1">
    <property type="protein sequence ID" value="G7279.1:cds"/>
    <property type="gene ID" value="G7279"/>
</dbReference>
<dbReference type="AlphaFoldDB" id="A0A8W8NQ01"/>
<accession>A0A8W8NQ01</accession>
<evidence type="ECO:0000259" key="4">
    <source>
        <dbReference type="Pfam" id="PF21896"/>
    </source>
</evidence>
<feature type="domain" description="Talin 1-like rod-segment" evidence="3">
    <location>
        <begin position="252"/>
        <end position="376"/>
    </location>
</feature>
<evidence type="ECO:0000256" key="1">
    <source>
        <dbReference type="ARBA" id="ARBA00004496"/>
    </source>
</evidence>
<dbReference type="GO" id="GO:0098609">
    <property type="term" value="P:cell-cell adhesion"/>
    <property type="evidence" value="ECO:0007669"/>
    <property type="project" value="TreeGrafter"/>
</dbReference>
<dbReference type="GO" id="GO:0051015">
    <property type="term" value="F:actin filament binding"/>
    <property type="evidence" value="ECO:0007669"/>
    <property type="project" value="InterPro"/>
</dbReference>
<evidence type="ECO:0000256" key="2">
    <source>
        <dbReference type="ARBA" id="ARBA00022490"/>
    </source>
</evidence>
<dbReference type="SUPFAM" id="SSF47220">
    <property type="entry name" value="alpha-catenin/vinculin-like"/>
    <property type="match status" value="1"/>
</dbReference>
<dbReference type="Pfam" id="PF21896">
    <property type="entry name" value="Talin_IBS2B"/>
    <property type="match status" value="1"/>
</dbReference>
<dbReference type="Gene3D" id="1.20.1420.10">
    <property type="entry name" value="Talin, central domain"/>
    <property type="match status" value="2"/>
</dbReference>
<sequence length="376" mass="40150">MTGITNHAKKGDLENFCDSVGNFSTSVCGLTEAASQAAYLVGIADGASEPGRPGLVDQSQFARANQAIQMACQNLVNPASSQQQVLSAATVVAKHTSALCNACRLASSKTSNPVAKRHFVQSAKDVANSTANLVKAIKALDQDFTEENRQRCAEAAKPLTDAVDELTTFASSPEFASMPAKISPEARKAQEPIVSAGKAMIDGACHMVTAAKQLAVNPKDPPIYQLYSNHSKSVSEAIKRLVSSIKDCAPCQRECNESIDKLNRSIRDLDQASLAAISQSLQQQTEKSLRGFQEQMIGSAREIHDLCSKVKDSAKAEPENLGHRVTMMASYFGPLSDGAVGAALLIQNSKQQTHILDLTKTVAESALQFMYSCKEG</sequence>
<dbReference type="GO" id="GO:0005925">
    <property type="term" value="C:focal adhesion"/>
    <property type="evidence" value="ECO:0007669"/>
    <property type="project" value="TreeGrafter"/>
</dbReference>
<dbReference type="PANTHER" id="PTHR19981:SF1">
    <property type="entry name" value="RHEA, ISOFORM B"/>
    <property type="match status" value="1"/>
</dbReference>
<evidence type="ECO:0000313" key="6">
    <source>
        <dbReference type="Proteomes" id="UP000005408"/>
    </source>
</evidence>
<name>A0A8W8NQ01_MAGGI</name>
<dbReference type="InterPro" id="IPR036723">
    <property type="entry name" value="Alpha-catenin/vinculin-like_sf"/>
</dbReference>
<dbReference type="Pfam" id="PF21865">
    <property type="entry name" value="TLN1-like_RS"/>
    <property type="match status" value="1"/>
</dbReference>
<reference evidence="5" key="1">
    <citation type="submission" date="2022-08" db="UniProtKB">
        <authorList>
            <consortium name="EnsemblMetazoa"/>
        </authorList>
    </citation>
    <scope>IDENTIFICATION</scope>
    <source>
        <strain evidence="5">05x7-T-G4-1.051#20</strain>
    </source>
</reference>
<comment type="subcellular location">
    <subcellularLocation>
        <location evidence="1">Cytoplasm</location>
    </subcellularLocation>
</comment>
<dbReference type="GO" id="GO:0005178">
    <property type="term" value="F:integrin binding"/>
    <property type="evidence" value="ECO:0007669"/>
    <property type="project" value="TreeGrafter"/>
</dbReference>
<keyword evidence="2" id="KW-0963">Cytoplasm</keyword>
<dbReference type="GO" id="GO:0005886">
    <property type="term" value="C:plasma membrane"/>
    <property type="evidence" value="ECO:0007669"/>
    <property type="project" value="TreeGrafter"/>
</dbReference>
<dbReference type="GO" id="GO:0005737">
    <property type="term" value="C:cytoplasm"/>
    <property type="evidence" value="ECO:0007669"/>
    <property type="project" value="UniProtKB-SubCell"/>
</dbReference>
<evidence type="ECO:0000259" key="3">
    <source>
        <dbReference type="Pfam" id="PF21865"/>
    </source>
</evidence>
<dbReference type="Gene3D" id="1.20.120.230">
    <property type="entry name" value="Alpha-catenin/vinculin-like"/>
    <property type="match status" value="1"/>
</dbReference>
<protein>
    <recommendedName>
        <fullName evidence="7">Talin-1</fullName>
    </recommendedName>
</protein>
<organism evidence="5 6">
    <name type="scientific">Magallana gigas</name>
    <name type="common">Pacific oyster</name>
    <name type="synonym">Crassostrea gigas</name>
    <dbReference type="NCBI Taxonomy" id="29159"/>
    <lineage>
        <taxon>Eukaryota</taxon>
        <taxon>Metazoa</taxon>
        <taxon>Spiralia</taxon>
        <taxon>Lophotrochozoa</taxon>
        <taxon>Mollusca</taxon>
        <taxon>Bivalvia</taxon>
        <taxon>Autobranchia</taxon>
        <taxon>Pteriomorphia</taxon>
        <taxon>Ostreida</taxon>
        <taxon>Ostreoidea</taxon>
        <taxon>Ostreidae</taxon>
        <taxon>Magallana</taxon>
    </lineage>
</organism>
<proteinExistence type="predicted"/>
<evidence type="ECO:0008006" key="7">
    <source>
        <dbReference type="Google" id="ProtNLM"/>
    </source>
</evidence>
<feature type="domain" description="Talin IBS2B" evidence="4">
    <location>
        <begin position="56"/>
        <end position="173"/>
    </location>
</feature>